<dbReference type="Gene3D" id="3.20.20.300">
    <property type="entry name" value="Glycoside hydrolase, family 3, N-terminal domain"/>
    <property type="match status" value="1"/>
</dbReference>
<dbReference type="InterPro" id="IPR017853">
    <property type="entry name" value="GH"/>
</dbReference>
<dbReference type="GO" id="GO:0004553">
    <property type="term" value="F:hydrolase activity, hydrolyzing O-glycosyl compounds"/>
    <property type="evidence" value="ECO:0007669"/>
    <property type="project" value="InterPro"/>
</dbReference>
<reference evidence="5 6" key="1">
    <citation type="submission" date="2014-06" db="EMBL/GenBank/DDBJ databases">
        <title>Evolutionary Origins and Diversification of the Mycorrhizal Mutualists.</title>
        <authorList>
            <consortium name="DOE Joint Genome Institute"/>
            <consortium name="Mycorrhizal Genomics Consortium"/>
            <person name="Kohler A."/>
            <person name="Kuo A."/>
            <person name="Nagy L.G."/>
            <person name="Floudas D."/>
            <person name="Copeland A."/>
            <person name="Barry K.W."/>
            <person name="Cichocki N."/>
            <person name="Veneault-Fourrey C."/>
            <person name="LaButti K."/>
            <person name="Lindquist E.A."/>
            <person name="Lipzen A."/>
            <person name="Lundell T."/>
            <person name="Morin E."/>
            <person name="Murat C."/>
            <person name="Riley R."/>
            <person name="Ohm R."/>
            <person name="Sun H."/>
            <person name="Tunlid A."/>
            <person name="Henrissat B."/>
            <person name="Grigoriev I.V."/>
            <person name="Hibbett D.S."/>
            <person name="Martin F."/>
        </authorList>
    </citation>
    <scope>NUCLEOTIDE SEQUENCE [LARGE SCALE GENOMIC DNA]</scope>
    <source>
        <strain evidence="5 6">SS14</strain>
    </source>
</reference>
<dbReference type="GO" id="GO:0009254">
    <property type="term" value="P:peptidoglycan turnover"/>
    <property type="evidence" value="ECO:0007669"/>
    <property type="project" value="TreeGrafter"/>
</dbReference>
<dbReference type="Pfam" id="PF00933">
    <property type="entry name" value="Glyco_hydro_3"/>
    <property type="match status" value="1"/>
</dbReference>
<keyword evidence="3" id="KW-0326">Glycosidase</keyword>
<evidence type="ECO:0000256" key="2">
    <source>
        <dbReference type="ARBA" id="ARBA00022801"/>
    </source>
</evidence>
<keyword evidence="6" id="KW-1185">Reference proteome</keyword>
<dbReference type="InterPro" id="IPR036962">
    <property type="entry name" value="Glyco_hydro_3_N_sf"/>
</dbReference>
<name>A0A0C9V7L7_SPHS4</name>
<dbReference type="InterPro" id="IPR001764">
    <property type="entry name" value="Glyco_hydro_3_N"/>
</dbReference>
<accession>A0A0C9V7L7</accession>
<dbReference type="HOGENOM" id="CLU_008392_5_3_1"/>
<evidence type="ECO:0000313" key="6">
    <source>
        <dbReference type="Proteomes" id="UP000054279"/>
    </source>
</evidence>
<comment type="similarity">
    <text evidence="1">Belongs to the glycosyl hydrolase 3 family.</text>
</comment>
<evidence type="ECO:0000256" key="3">
    <source>
        <dbReference type="ARBA" id="ARBA00023295"/>
    </source>
</evidence>
<dbReference type="OrthoDB" id="4215304at2759"/>
<dbReference type="PANTHER" id="PTHR30480">
    <property type="entry name" value="BETA-HEXOSAMINIDASE-RELATED"/>
    <property type="match status" value="1"/>
</dbReference>
<keyword evidence="2 5" id="KW-0378">Hydrolase</keyword>
<dbReference type="InterPro" id="IPR036881">
    <property type="entry name" value="Glyco_hydro_3_C_sf"/>
</dbReference>
<dbReference type="EMBL" id="KN837126">
    <property type="protein sequence ID" value="KIJ43009.1"/>
    <property type="molecule type" value="Genomic_DNA"/>
</dbReference>
<sequence length="553" mass="60283">MLEESLRREIGQHFVVGFVGQDVTDEITTLIRDYYVGSIIIMKRNLRDAKHLRKLISDLQKVAKDAGHEYPLLMGIDQENGLVTAFSRDGPFGGAQFPGAMAIAATGDPGLAELVNTVTGREMKLAGLNWDYSPVCDINSDPRNPVIGVRSFGDDPTKVSQFAAAVAAGLTYAGIAPSPKHFPGHGDTHVDSHLGLPRIMKTLEQLHVTELVPFKHLVENKVPTIMTGHMALPLITGDDTPSSLSRKITTDLLRDELGYEGVIVTDCLEMDAVVEAYGTENGAVEALKAGADIAMICHRFDRQRGAVEASYEAVEKGIVLMDALKVSGKRILEFKKRFVEPWETAVNPHLDEGAFLELKRLGAAVQRDSYSKSIAVISDQDTVIPLRPSENDTVLVFIPQLESLNRAVDDAENIIRTADGKLRNTVGPSYMAFADSISKRVSGRSKSIVYGPKDSVPSEDIHNANSIIFATRNGDKSTWQMDYLKQVLDITEGKPVVILATLTPYEVLTPITGHSKAAYMCSFEYTALALETSAATIFGEIKAHGHSPVRKQG</sequence>
<dbReference type="SUPFAM" id="SSF51445">
    <property type="entry name" value="(Trans)glycosidases"/>
    <property type="match status" value="1"/>
</dbReference>
<dbReference type="Gene3D" id="3.40.50.1700">
    <property type="entry name" value="Glycoside hydrolase family 3 C-terminal domain"/>
    <property type="match status" value="1"/>
</dbReference>
<organism evidence="5 6">
    <name type="scientific">Sphaerobolus stellatus (strain SS14)</name>
    <dbReference type="NCBI Taxonomy" id="990650"/>
    <lineage>
        <taxon>Eukaryota</taxon>
        <taxon>Fungi</taxon>
        <taxon>Dikarya</taxon>
        <taxon>Basidiomycota</taxon>
        <taxon>Agaricomycotina</taxon>
        <taxon>Agaricomycetes</taxon>
        <taxon>Phallomycetidae</taxon>
        <taxon>Geastrales</taxon>
        <taxon>Sphaerobolaceae</taxon>
        <taxon>Sphaerobolus</taxon>
    </lineage>
</organism>
<dbReference type="GO" id="GO:0005975">
    <property type="term" value="P:carbohydrate metabolic process"/>
    <property type="evidence" value="ECO:0007669"/>
    <property type="project" value="InterPro"/>
</dbReference>
<evidence type="ECO:0000313" key="5">
    <source>
        <dbReference type="EMBL" id="KIJ43009.1"/>
    </source>
</evidence>
<protein>
    <submittedName>
        <fullName evidence="5">Glycoside hydrolase family 3 protein</fullName>
    </submittedName>
</protein>
<dbReference type="PRINTS" id="PR00133">
    <property type="entry name" value="GLHYDRLASE3"/>
</dbReference>
<evidence type="ECO:0000259" key="4">
    <source>
        <dbReference type="Pfam" id="PF00933"/>
    </source>
</evidence>
<dbReference type="AlphaFoldDB" id="A0A0C9V7L7"/>
<dbReference type="InterPro" id="IPR050226">
    <property type="entry name" value="NagZ_Beta-hexosaminidase"/>
</dbReference>
<gene>
    <name evidence="5" type="ORF">M422DRAFT_67943</name>
</gene>
<proteinExistence type="inferred from homology"/>
<evidence type="ECO:0000256" key="1">
    <source>
        <dbReference type="ARBA" id="ARBA00005336"/>
    </source>
</evidence>
<dbReference type="Proteomes" id="UP000054279">
    <property type="component" value="Unassembled WGS sequence"/>
</dbReference>
<feature type="domain" description="Glycoside hydrolase family 3 N-terminal" evidence="4">
    <location>
        <begin position="6"/>
        <end position="333"/>
    </location>
</feature>
<dbReference type="PANTHER" id="PTHR30480:SF16">
    <property type="entry name" value="GLYCOSIDE HYDROLASE FAMILY 3 DOMAIN PROTEIN"/>
    <property type="match status" value="1"/>
</dbReference>